<comment type="caution">
    <text evidence="2">The sequence shown here is derived from an EMBL/GenBank/DDBJ whole genome shotgun (WGS) entry which is preliminary data.</text>
</comment>
<feature type="region of interest" description="Disordered" evidence="1">
    <location>
        <begin position="144"/>
        <end position="178"/>
    </location>
</feature>
<dbReference type="InterPro" id="IPR010985">
    <property type="entry name" value="Ribbon_hlx_hlx"/>
</dbReference>
<dbReference type="SUPFAM" id="SSF143100">
    <property type="entry name" value="TTHA1013/TTHA0281-like"/>
    <property type="match status" value="1"/>
</dbReference>
<dbReference type="AlphaFoldDB" id="A0A2W4XTN6"/>
<evidence type="ECO:0000256" key="1">
    <source>
        <dbReference type="SAM" id="MobiDB-lite"/>
    </source>
</evidence>
<dbReference type="Pfam" id="PF05534">
    <property type="entry name" value="HicB"/>
    <property type="match status" value="1"/>
</dbReference>
<dbReference type="InterPro" id="IPR051404">
    <property type="entry name" value="TA_system_antitoxin"/>
</dbReference>
<dbReference type="Proteomes" id="UP000249794">
    <property type="component" value="Unassembled WGS sequence"/>
</dbReference>
<organism evidence="2 3">
    <name type="scientific">Phormidesmis priestleyi</name>
    <dbReference type="NCBI Taxonomy" id="268141"/>
    <lineage>
        <taxon>Bacteria</taxon>
        <taxon>Bacillati</taxon>
        <taxon>Cyanobacteriota</taxon>
        <taxon>Cyanophyceae</taxon>
        <taxon>Leptolyngbyales</taxon>
        <taxon>Leptolyngbyaceae</taxon>
        <taxon>Phormidesmis</taxon>
    </lineage>
</organism>
<dbReference type="Gene3D" id="1.10.1220.10">
    <property type="entry name" value="Met repressor-like"/>
    <property type="match status" value="1"/>
</dbReference>
<sequence length="178" mass="19985">MNNKKDNEKKPFEFYFQLNYPITLYPEAAGGFTAEIRDLPGCLSQGETVEEAYGMIAEARELWLEVAYEYGDPIPMPSTEIEYSGKTMLRMPTHLHQRLAESAKQESTSLNQYIVALLSERDALNSVKTINDQLSDIRQDIQQLAKGKGKGKGKERSPYLATKAFKATPSKPSSELSN</sequence>
<dbReference type="InterPro" id="IPR013321">
    <property type="entry name" value="Arc_rbn_hlx_hlx"/>
</dbReference>
<dbReference type="InterPro" id="IPR035069">
    <property type="entry name" value="TTHA1013/TTHA0281-like"/>
</dbReference>
<proteinExistence type="predicted"/>
<reference evidence="3" key="1">
    <citation type="submission" date="2018-04" db="EMBL/GenBank/DDBJ databases">
        <authorList>
            <person name="Cornet L."/>
        </authorList>
    </citation>
    <scope>NUCLEOTIDE SEQUENCE [LARGE SCALE GENOMIC DNA]</scope>
</reference>
<accession>A0A2W4XTN6</accession>
<protein>
    <submittedName>
        <fullName evidence="2">Toxin-antitoxin system HicB family antitoxin</fullName>
    </submittedName>
</protein>
<dbReference type="EMBL" id="QBMP01000011">
    <property type="protein sequence ID" value="PZO60324.1"/>
    <property type="molecule type" value="Genomic_DNA"/>
</dbReference>
<dbReference type="PANTHER" id="PTHR34504">
    <property type="entry name" value="ANTITOXIN HICB"/>
    <property type="match status" value="1"/>
</dbReference>
<dbReference type="InterPro" id="IPR008651">
    <property type="entry name" value="Uncharacterised_HicB"/>
</dbReference>
<dbReference type="SUPFAM" id="SSF47598">
    <property type="entry name" value="Ribbon-helix-helix"/>
    <property type="match status" value="1"/>
</dbReference>
<reference evidence="2 3" key="2">
    <citation type="submission" date="2018-06" db="EMBL/GenBank/DDBJ databases">
        <title>Metagenomic assembly of (sub)arctic Cyanobacteria and their associated microbiome from non-axenic cultures.</title>
        <authorList>
            <person name="Baurain D."/>
        </authorList>
    </citation>
    <scope>NUCLEOTIDE SEQUENCE [LARGE SCALE GENOMIC DNA]</scope>
    <source>
        <strain evidence="2">ULC027bin1</strain>
    </source>
</reference>
<dbReference type="PANTHER" id="PTHR34504:SF2">
    <property type="entry name" value="UPF0150 PROTEIN SSL0259"/>
    <property type="match status" value="1"/>
</dbReference>
<dbReference type="GO" id="GO:0006355">
    <property type="term" value="P:regulation of DNA-templated transcription"/>
    <property type="evidence" value="ECO:0007669"/>
    <property type="project" value="InterPro"/>
</dbReference>
<name>A0A2W4XTN6_9CYAN</name>
<evidence type="ECO:0000313" key="3">
    <source>
        <dbReference type="Proteomes" id="UP000249794"/>
    </source>
</evidence>
<gene>
    <name evidence="2" type="ORF">DCF15_02200</name>
</gene>
<dbReference type="Gene3D" id="3.30.160.250">
    <property type="match status" value="1"/>
</dbReference>
<evidence type="ECO:0000313" key="2">
    <source>
        <dbReference type="EMBL" id="PZO60324.1"/>
    </source>
</evidence>